<keyword evidence="7" id="KW-0503">Monooxygenase</keyword>
<organism evidence="8 9">
    <name type="scientific">Phaseolus angularis</name>
    <name type="common">Azuki bean</name>
    <name type="synonym">Vigna angularis</name>
    <dbReference type="NCBI Taxonomy" id="3914"/>
    <lineage>
        <taxon>Eukaryota</taxon>
        <taxon>Viridiplantae</taxon>
        <taxon>Streptophyta</taxon>
        <taxon>Embryophyta</taxon>
        <taxon>Tracheophyta</taxon>
        <taxon>Spermatophyta</taxon>
        <taxon>Magnoliopsida</taxon>
        <taxon>eudicotyledons</taxon>
        <taxon>Gunneridae</taxon>
        <taxon>Pentapetalae</taxon>
        <taxon>rosids</taxon>
        <taxon>fabids</taxon>
        <taxon>Fabales</taxon>
        <taxon>Fabaceae</taxon>
        <taxon>Papilionoideae</taxon>
        <taxon>50 kb inversion clade</taxon>
        <taxon>NPAAA clade</taxon>
        <taxon>indigoferoid/millettioid clade</taxon>
        <taxon>Phaseoleae</taxon>
        <taxon>Vigna</taxon>
    </lineage>
</organism>
<dbReference type="GO" id="GO:0020037">
    <property type="term" value="F:heme binding"/>
    <property type="evidence" value="ECO:0007669"/>
    <property type="project" value="InterPro"/>
</dbReference>
<dbReference type="GO" id="GO:0010268">
    <property type="term" value="P:brassinosteroid homeostasis"/>
    <property type="evidence" value="ECO:0007669"/>
    <property type="project" value="TreeGrafter"/>
</dbReference>
<dbReference type="InterPro" id="IPR001128">
    <property type="entry name" value="Cyt_P450"/>
</dbReference>
<dbReference type="InterPro" id="IPR002397">
    <property type="entry name" value="Cyt_P450_B"/>
</dbReference>
<keyword evidence="6 7" id="KW-0408">Iron</keyword>
<dbReference type="PANTHER" id="PTHR24286">
    <property type="entry name" value="CYTOCHROME P450 26"/>
    <property type="match status" value="1"/>
</dbReference>
<proteinExistence type="inferred from homology"/>
<evidence type="ECO:0000256" key="6">
    <source>
        <dbReference type="ARBA" id="ARBA00023004"/>
    </source>
</evidence>
<dbReference type="PROSITE" id="PS00086">
    <property type="entry name" value="CYTOCHROME_P450"/>
    <property type="match status" value="1"/>
</dbReference>
<protein>
    <submittedName>
        <fullName evidence="8">Cytochrome P450</fullName>
    </submittedName>
</protein>
<dbReference type="GO" id="GO:0004497">
    <property type="term" value="F:monooxygenase activity"/>
    <property type="evidence" value="ECO:0007669"/>
    <property type="project" value="UniProtKB-KW"/>
</dbReference>
<dbReference type="PANTHER" id="PTHR24286:SF105">
    <property type="entry name" value="CYTOCHROME P450 85A-LIKE"/>
    <property type="match status" value="1"/>
</dbReference>
<dbReference type="GO" id="GO:0016020">
    <property type="term" value="C:membrane"/>
    <property type="evidence" value="ECO:0007669"/>
    <property type="project" value="UniProtKB-SubCell"/>
</dbReference>
<dbReference type="EMBL" id="JABFOF010000010">
    <property type="protein sequence ID" value="KAG2376902.1"/>
    <property type="molecule type" value="Genomic_DNA"/>
</dbReference>
<evidence type="ECO:0000256" key="3">
    <source>
        <dbReference type="ARBA" id="ARBA00022692"/>
    </source>
</evidence>
<dbReference type="AlphaFoldDB" id="A0A8T0JPS8"/>
<accession>A0A8T0JPS8</accession>
<dbReference type="PRINTS" id="PR00359">
    <property type="entry name" value="BP450"/>
</dbReference>
<evidence type="ECO:0000256" key="5">
    <source>
        <dbReference type="ARBA" id="ARBA00022989"/>
    </source>
</evidence>
<dbReference type="GO" id="GO:0016705">
    <property type="term" value="F:oxidoreductase activity, acting on paired donors, with incorporation or reduction of molecular oxygen"/>
    <property type="evidence" value="ECO:0007669"/>
    <property type="project" value="InterPro"/>
</dbReference>
<evidence type="ECO:0000256" key="2">
    <source>
        <dbReference type="ARBA" id="ARBA00010617"/>
    </source>
</evidence>
<keyword evidence="7" id="KW-0560">Oxidoreductase</keyword>
<dbReference type="SUPFAM" id="SSF48264">
    <property type="entry name" value="Cytochrome P450"/>
    <property type="match status" value="1"/>
</dbReference>
<keyword evidence="4 7" id="KW-0479">Metal-binding</keyword>
<evidence type="ECO:0000313" key="8">
    <source>
        <dbReference type="EMBL" id="KAG2376902.1"/>
    </source>
</evidence>
<dbReference type="GO" id="GO:0005506">
    <property type="term" value="F:iron ion binding"/>
    <property type="evidence" value="ECO:0007669"/>
    <property type="project" value="InterPro"/>
</dbReference>
<dbReference type="GO" id="GO:0016125">
    <property type="term" value="P:sterol metabolic process"/>
    <property type="evidence" value="ECO:0007669"/>
    <property type="project" value="TreeGrafter"/>
</dbReference>
<comment type="caution">
    <text evidence="8">The sequence shown here is derived from an EMBL/GenBank/DDBJ whole genome shotgun (WGS) entry which is preliminary data.</text>
</comment>
<dbReference type="InterPro" id="IPR036396">
    <property type="entry name" value="Cyt_P450_sf"/>
</dbReference>
<evidence type="ECO:0000256" key="4">
    <source>
        <dbReference type="ARBA" id="ARBA00022723"/>
    </source>
</evidence>
<keyword evidence="7" id="KW-0349">Heme</keyword>
<keyword evidence="5" id="KW-1133">Transmembrane helix</keyword>
<gene>
    <name evidence="8" type="ORF">HKW66_Vig0174750</name>
</gene>
<reference evidence="8 9" key="1">
    <citation type="submission" date="2020-05" db="EMBL/GenBank/DDBJ databases">
        <title>Vigna angularis (adzuki bean) Var. LongXiaoDou No. 4 denovo assembly.</title>
        <authorList>
            <person name="Xiang H."/>
        </authorList>
    </citation>
    <scope>NUCLEOTIDE SEQUENCE [LARGE SCALE GENOMIC DNA]</scope>
    <source>
        <tissue evidence="8">Leaf</tissue>
    </source>
</reference>
<dbReference type="Proteomes" id="UP000743370">
    <property type="component" value="Unassembled WGS sequence"/>
</dbReference>
<evidence type="ECO:0000256" key="7">
    <source>
        <dbReference type="RuleBase" id="RU000461"/>
    </source>
</evidence>
<name>A0A8T0JPS8_PHAAN</name>
<evidence type="ECO:0000313" key="9">
    <source>
        <dbReference type="Proteomes" id="UP000743370"/>
    </source>
</evidence>
<keyword evidence="5" id="KW-0472">Membrane</keyword>
<dbReference type="PRINTS" id="PR00385">
    <property type="entry name" value="P450"/>
</dbReference>
<dbReference type="Gene3D" id="1.10.630.10">
    <property type="entry name" value="Cytochrome P450"/>
    <property type="match status" value="1"/>
</dbReference>
<dbReference type="Pfam" id="PF00067">
    <property type="entry name" value="p450"/>
    <property type="match status" value="1"/>
</dbReference>
<evidence type="ECO:0000256" key="1">
    <source>
        <dbReference type="ARBA" id="ARBA00004167"/>
    </source>
</evidence>
<comment type="similarity">
    <text evidence="2 7">Belongs to the cytochrome P450 family.</text>
</comment>
<dbReference type="InterPro" id="IPR017972">
    <property type="entry name" value="Cyt_P450_CS"/>
</dbReference>
<comment type="subcellular location">
    <subcellularLocation>
        <location evidence="1">Membrane</location>
        <topology evidence="1">Single-pass membrane protein</topology>
    </subcellularLocation>
</comment>
<sequence length="531" mass="60953">MALLSWMLAVKLNSRRGGYLFTVVSCDDGEVYVSSDGGRRVPLLYEFEILVIAMKEAHRDLFSVKKMNVEANITESLLGFLLWGCYRFHKNSYRMPLNVSIANSPEPLVVGDSITPTELLKWNSLRYSRKGMPPGSLGWPFVGETIKFLTQGPDFMKRGTLSQVVSFAFRHGSLFKTHVLGSPTVISTDPEINRYILMNEAKGLVPGYPDSMRKILGTNISEVHGAEHKRIRGSLLSLVGPIAVKDRLLTEVDDFMSSYLDNWDAVVEDEPNSFIEYFKASFDKMALGTISLPFKIPGTQYYRGLKAREKVLAMLRELIAKRRASSATHNDILDQLVRNEDGKYKLNDEEIMEQITTILYSGYETVSTTTMMSIKYLCDNPDILQADEHFAILQKKLHGERINWDDYKSMRQTRAVLLETMRLASVVNGVMRRTTKDIELNGYMIPKGWRVYVYTRDGNFDPILYEEPFTFNPRRWLEKGLETHNHNMLFGAGGRVCPGKEWGMFKINGKKLREAKHLRNFQEWWHQQDYT</sequence>
<dbReference type="GO" id="GO:0016132">
    <property type="term" value="P:brassinosteroid biosynthetic process"/>
    <property type="evidence" value="ECO:0007669"/>
    <property type="project" value="TreeGrafter"/>
</dbReference>
<keyword evidence="3" id="KW-0812">Transmembrane</keyword>